<dbReference type="EMBL" id="CAJFCW020000002">
    <property type="protein sequence ID" value="CAG9094854.1"/>
    <property type="molecule type" value="Genomic_DNA"/>
</dbReference>
<dbReference type="GO" id="GO:0008379">
    <property type="term" value="F:thioredoxin peroxidase activity"/>
    <property type="evidence" value="ECO:0007669"/>
    <property type="project" value="TreeGrafter"/>
</dbReference>
<dbReference type="Pfam" id="PF00578">
    <property type="entry name" value="AhpC-TSA"/>
    <property type="match status" value="1"/>
</dbReference>
<dbReference type="Gene3D" id="3.40.30.10">
    <property type="entry name" value="Glutaredoxin"/>
    <property type="match status" value="1"/>
</dbReference>
<protein>
    <recommendedName>
        <fullName evidence="2">thioredoxin-dependent peroxiredoxin</fullName>
        <ecNumber evidence="2">1.11.1.24</ecNumber>
    </recommendedName>
</protein>
<proteinExistence type="inferred from homology"/>
<evidence type="ECO:0000256" key="2">
    <source>
        <dbReference type="ARBA" id="ARBA00013017"/>
    </source>
</evidence>
<sequence>MVRLVVGKEIEDFETECFFEDEFLNIKLSDYKGKYVLLFFYPHDYQKPAEQELQELSIKKSTFDDLNTQVLALSTDSKYTHLSWIQQGELGPVKFPMVTDHAHTIGRQYGILNSEEGKDYRTVIIVDQNMIVRYFSVYSDESTVSIDEIIRVLTQIQNQK</sequence>
<dbReference type="PROSITE" id="PS51352">
    <property type="entry name" value="THIOREDOXIN_2"/>
    <property type="match status" value="1"/>
</dbReference>
<dbReference type="Proteomes" id="UP000783686">
    <property type="component" value="Unassembled WGS sequence"/>
</dbReference>
<evidence type="ECO:0000256" key="3">
    <source>
        <dbReference type="ARBA" id="ARBA00023002"/>
    </source>
</evidence>
<dbReference type="PANTHER" id="PTHR10681">
    <property type="entry name" value="THIOREDOXIN PEROXIDASE"/>
    <property type="match status" value="1"/>
</dbReference>
<evidence type="ECO:0000313" key="6">
    <source>
        <dbReference type="EMBL" id="CAD5211991.1"/>
    </source>
</evidence>
<accession>A0A811K9C5</accession>
<dbReference type="GO" id="GO:0042744">
    <property type="term" value="P:hydrogen peroxide catabolic process"/>
    <property type="evidence" value="ECO:0007669"/>
    <property type="project" value="TreeGrafter"/>
</dbReference>
<comment type="similarity">
    <text evidence="1">Belongs to the peroxiredoxin family. AhpC/Prx1 subfamily.</text>
</comment>
<dbReference type="GO" id="GO:0005829">
    <property type="term" value="C:cytosol"/>
    <property type="evidence" value="ECO:0007669"/>
    <property type="project" value="TreeGrafter"/>
</dbReference>
<dbReference type="GO" id="GO:0006979">
    <property type="term" value="P:response to oxidative stress"/>
    <property type="evidence" value="ECO:0007669"/>
    <property type="project" value="TreeGrafter"/>
</dbReference>
<evidence type="ECO:0000256" key="1">
    <source>
        <dbReference type="ARBA" id="ARBA00009796"/>
    </source>
</evidence>
<dbReference type="InterPro" id="IPR000866">
    <property type="entry name" value="AhpC/TSA"/>
</dbReference>
<dbReference type="EC" id="1.11.1.24" evidence="2"/>
<evidence type="ECO:0000259" key="5">
    <source>
        <dbReference type="PROSITE" id="PS51352"/>
    </source>
</evidence>
<dbReference type="InterPro" id="IPR036249">
    <property type="entry name" value="Thioredoxin-like_sf"/>
</dbReference>
<keyword evidence="3" id="KW-0560">Oxidoreductase</keyword>
<name>A0A811K9C5_9BILA</name>
<dbReference type="InterPro" id="IPR013766">
    <property type="entry name" value="Thioredoxin_domain"/>
</dbReference>
<comment type="caution">
    <text evidence="6">The sequence shown here is derived from an EMBL/GenBank/DDBJ whole genome shotgun (WGS) entry which is preliminary data.</text>
</comment>
<organism evidence="6 7">
    <name type="scientific">Bursaphelenchus okinawaensis</name>
    <dbReference type="NCBI Taxonomy" id="465554"/>
    <lineage>
        <taxon>Eukaryota</taxon>
        <taxon>Metazoa</taxon>
        <taxon>Ecdysozoa</taxon>
        <taxon>Nematoda</taxon>
        <taxon>Chromadorea</taxon>
        <taxon>Rhabditida</taxon>
        <taxon>Tylenchina</taxon>
        <taxon>Tylenchomorpha</taxon>
        <taxon>Aphelenchoidea</taxon>
        <taxon>Aphelenchoididae</taxon>
        <taxon>Bursaphelenchus</taxon>
    </lineage>
</organism>
<comment type="catalytic activity">
    <reaction evidence="4">
        <text>a hydroperoxide + [thioredoxin]-dithiol = an alcohol + [thioredoxin]-disulfide + H2O</text>
        <dbReference type="Rhea" id="RHEA:62620"/>
        <dbReference type="Rhea" id="RHEA-COMP:10698"/>
        <dbReference type="Rhea" id="RHEA-COMP:10700"/>
        <dbReference type="ChEBI" id="CHEBI:15377"/>
        <dbReference type="ChEBI" id="CHEBI:29950"/>
        <dbReference type="ChEBI" id="CHEBI:30879"/>
        <dbReference type="ChEBI" id="CHEBI:35924"/>
        <dbReference type="ChEBI" id="CHEBI:50058"/>
        <dbReference type="EC" id="1.11.1.24"/>
    </reaction>
</comment>
<dbReference type="PIRSF" id="PIRSF000239">
    <property type="entry name" value="AHPC"/>
    <property type="match status" value="1"/>
</dbReference>
<evidence type="ECO:0000313" key="7">
    <source>
        <dbReference type="Proteomes" id="UP000614601"/>
    </source>
</evidence>
<keyword evidence="7" id="KW-1185">Reference proteome</keyword>
<dbReference type="AlphaFoldDB" id="A0A811K9C5"/>
<dbReference type="EMBL" id="CAJFDH010000002">
    <property type="protein sequence ID" value="CAD5211991.1"/>
    <property type="molecule type" value="Genomic_DNA"/>
</dbReference>
<dbReference type="Proteomes" id="UP000614601">
    <property type="component" value="Unassembled WGS sequence"/>
</dbReference>
<evidence type="ECO:0000256" key="4">
    <source>
        <dbReference type="ARBA" id="ARBA00049091"/>
    </source>
</evidence>
<dbReference type="InterPro" id="IPR050217">
    <property type="entry name" value="Peroxiredoxin"/>
</dbReference>
<dbReference type="GO" id="GO:0045454">
    <property type="term" value="P:cell redox homeostasis"/>
    <property type="evidence" value="ECO:0007669"/>
    <property type="project" value="TreeGrafter"/>
</dbReference>
<dbReference type="PANTHER" id="PTHR10681:SF128">
    <property type="entry name" value="THIOREDOXIN-DEPENDENT PEROXIDE REDUCTASE, MITOCHONDRIAL"/>
    <property type="match status" value="1"/>
</dbReference>
<gene>
    <name evidence="6" type="ORF">BOKJ2_LOCUS3980</name>
</gene>
<feature type="domain" description="Thioredoxin" evidence="5">
    <location>
        <begin position="4"/>
        <end position="158"/>
    </location>
</feature>
<dbReference type="SUPFAM" id="SSF52833">
    <property type="entry name" value="Thioredoxin-like"/>
    <property type="match status" value="1"/>
</dbReference>
<dbReference type="OrthoDB" id="185659at2759"/>
<dbReference type="InterPro" id="IPR024706">
    <property type="entry name" value="Peroxiredoxin_AhpC-typ"/>
</dbReference>
<reference evidence="6" key="1">
    <citation type="submission" date="2020-09" db="EMBL/GenBank/DDBJ databases">
        <authorList>
            <person name="Kikuchi T."/>
        </authorList>
    </citation>
    <scope>NUCLEOTIDE SEQUENCE</scope>
    <source>
        <strain evidence="6">SH1</strain>
    </source>
</reference>
<dbReference type="GO" id="GO:0033554">
    <property type="term" value="P:cellular response to stress"/>
    <property type="evidence" value="ECO:0007669"/>
    <property type="project" value="TreeGrafter"/>
</dbReference>